<feature type="signal peptide" evidence="2">
    <location>
        <begin position="1"/>
        <end position="22"/>
    </location>
</feature>
<dbReference type="InterPro" id="IPR012668">
    <property type="entry name" value="CHP02466"/>
</dbReference>
<evidence type="ECO:0000256" key="2">
    <source>
        <dbReference type="SAM" id="SignalP"/>
    </source>
</evidence>
<dbReference type="EMBL" id="CAJNNW010008134">
    <property type="protein sequence ID" value="CAE8649767.1"/>
    <property type="molecule type" value="Genomic_DNA"/>
</dbReference>
<organism evidence="3 4">
    <name type="scientific">Polarella glacialis</name>
    <name type="common">Dinoflagellate</name>
    <dbReference type="NCBI Taxonomy" id="89957"/>
    <lineage>
        <taxon>Eukaryota</taxon>
        <taxon>Sar</taxon>
        <taxon>Alveolata</taxon>
        <taxon>Dinophyceae</taxon>
        <taxon>Suessiales</taxon>
        <taxon>Suessiaceae</taxon>
        <taxon>Polarella</taxon>
    </lineage>
</organism>
<accession>A0A813IER3</accession>
<evidence type="ECO:0000313" key="3">
    <source>
        <dbReference type="EMBL" id="CAE8649767.1"/>
    </source>
</evidence>
<proteinExistence type="predicted"/>
<feature type="compositionally biased region" description="Low complexity" evidence="1">
    <location>
        <begin position="35"/>
        <end position="47"/>
    </location>
</feature>
<dbReference type="Pfam" id="PF13759">
    <property type="entry name" value="2OG-FeII_Oxy_5"/>
    <property type="match status" value="1"/>
</dbReference>
<reference evidence="3" key="1">
    <citation type="submission" date="2021-02" db="EMBL/GenBank/DDBJ databases">
        <authorList>
            <person name="Dougan E. K."/>
            <person name="Rhodes N."/>
            <person name="Thang M."/>
            <person name="Chan C."/>
        </authorList>
    </citation>
    <scope>NUCLEOTIDE SEQUENCE</scope>
</reference>
<evidence type="ECO:0000256" key="1">
    <source>
        <dbReference type="SAM" id="MobiDB-lite"/>
    </source>
</evidence>
<name>A0A813IER3_POLGL</name>
<dbReference type="AlphaFoldDB" id="A0A813IER3"/>
<protein>
    <recommendedName>
        <fullName evidence="5">Fe2OG dioxygenase domain-containing protein</fullName>
    </recommendedName>
</protein>
<sequence>MHMCNILSWILRWSLLLCCARSDQKLPEASDGSGSNNNNNNNNSNYNNRAAVLQPWSTPLLAWRSSPSIRQALAELARQLEASEPSVNASNRGGWQSGNNLHLRKLDAIEGLLQEIAEATRYYFATGLKQPGNPHVTVKVVGLWANVNRLGDYNVRHKHPAALLAGVYYVTGSPGASLVFEDPRPQTNVLDAYELFGMGSPKRIQPSAGAMLLFPGWLEHQVEAQYSSHPRVSFSFNVMAKVTS</sequence>
<feature type="chain" id="PRO_5032430388" description="Fe2OG dioxygenase domain-containing protein" evidence="2">
    <location>
        <begin position="23"/>
        <end position="244"/>
    </location>
</feature>
<dbReference type="NCBIfam" id="TIGR02466">
    <property type="entry name" value="TIGR02466 family protein"/>
    <property type="match status" value="1"/>
</dbReference>
<evidence type="ECO:0000313" key="4">
    <source>
        <dbReference type="Proteomes" id="UP000626109"/>
    </source>
</evidence>
<keyword evidence="2" id="KW-0732">Signal</keyword>
<dbReference type="Proteomes" id="UP000626109">
    <property type="component" value="Unassembled WGS sequence"/>
</dbReference>
<evidence type="ECO:0008006" key="5">
    <source>
        <dbReference type="Google" id="ProtNLM"/>
    </source>
</evidence>
<comment type="caution">
    <text evidence="3">The sequence shown here is derived from an EMBL/GenBank/DDBJ whole genome shotgun (WGS) entry which is preliminary data.</text>
</comment>
<feature type="region of interest" description="Disordered" evidence="1">
    <location>
        <begin position="27"/>
        <end position="47"/>
    </location>
</feature>
<dbReference type="Gene3D" id="2.60.120.620">
    <property type="entry name" value="q2cbj1_9rhob like domain"/>
    <property type="match status" value="1"/>
</dbReference>
<gene>
    <name evidence="3" type="ORF">PGLA2088_LOCUS7718</name>
</gene>